<organism evidence="2 3">
    <name type="scientific">Glarea lozoyensis (strain ATCC 20868 / MF5171)</name>
    <dbReference type="NCBI Taxonomy" id="1116229"/>
    <lineage>
        <taxon>Eukaryota</taxon>
        <taxon>Fungi</taxon>
        <taxon>Dikarya</taxon>
        <taxon>Ascomycota</taxon>
        <taxon>Pezizomycotina</taxon>
        <taxon>Leotiomycetes</taxon>
        <taxon>Helotiales</taxon>
        <taxon>Helotiaceae</taxon>
        <taxon>Glarea</taxon>
    </lineage>
</organism>
<dbReference type="Proteomes" id="UP000016922">
    <property type="component" value="Unassembled WGS sequence"/>
</dbReference>
<evidence type="ECO:0000313" key="2">
    <source>
        <dbReference type="EMBL" id="EPE24561.1"/>
    </source>
</evidence>
<accession>S3CXJ7</accession>
<keyword evidence="3" id="KW-1185">Reference proteome</keyword>
<reference evidence="2 3" key="1">
    <citation type="journal article" date="2013" name="BMC Genomics">
        <title>Genomics-driven discovery of the pneumocandin biosynthetic gene cluster in the fungus Glarea lozoyensis.</title>
        <authorList>
            <person name="Chen L."/>
            <person name="Yue Q."/>
            <person name="Zhang X."/>
            <person name="Xiang M."/>
            <person name="Wang C."/>
            <person name="Li S."/>
            <person name="Che Y."/>
            <person name="Ortiz-Lopez F.J."/>
            <person name="Bills G.F."/>
            <person name="Liu X."/>
            <person name="An Z."/>
        </authorList>
    </citation>
    <scope>NUCLEOTIDE SEQUENCE [LARGE SCALE GENOMIC DNA]</scope>
    <source>
        <strain evidence="3">ATCC 20868 / MF5171</strain>
    </source>
</reference>
<name>S3CXJ7_GLAL2</name>
<dbReference type="HOGENOM" id="CLU_829127_0_0_1"/>
<gene>
    <name evidence="2" type="ORF">GLAREA_08413</name>
</gene>
<feature type="region of interest" description="Disordered" evidence="1">
    <location>
        <begin position="224"/>
        <end position="261"/>
    </location>
</feature>
<dbReference type="KEGG" id="glz:GLAREA_08413"/>
<feature type="compositionally biased region" description="Polar residues" evidence="1">
    <location>
        <begin position="236"/>
        <end position="259"/>
    </location>
</feature>
<protein>
    <submittedName>
        <fullName evidence="2">Uncharacterized protein</fullName>
    </submittedName>
</protein>
<evidence type="ECO:0000313" key="3">
    <source>
        <dbReference type="Proteomes" id="UP000016922"/>
    </source>
</evidence>
<dbReference type="AlphaFoldDB" id="S3CXJ7"/>
<dbReference type="GeneID" id="19467462"/>
<evidence type="ECO:0000256" key="1">
    <source>
        <dbReference type="SAM" id="MobiDB-lite"/>
    </source>
</evidence>
<dbReference type="RefSeq" id="XP_008088649.1">
    <property type="nucleotide sequence ID" value="XM_008090458.1"/>
</dbReference>
<sequence>MSQYRGRSPNRLEQWNVGQAAAQLSFHPSIWDPIILFQRPGFDGGPRDAGFEIIKFLRRLATKRDYKIMTKRVKNITWRWALDGFTLEEQRKLPENLCAVDLTPDGYKPRSPRGAKAPSLEKSLMDIYEGKSRRFVDMRMYGKHYVKPHQWRYVLNFDNRTLTISAPLNIEDNVSLVFPFAYLVEDGKNYMKQTQTYLSGHPTSGEAKVLKALQSRKILEIKISREESLDRRPRSRQISTPPANTHESANTQVQVTPSPETRFDENITPPAEVHHVGIVTPPTTDERASVVYMQPAKSAPQSQMDWQAKRSQIKRIMGDEVYEIFMANLPASRPR</sequence>
<proteinExistence type="predicted"/>
<dbReference type="EMBL" id="KE145373">
    <property type="protein sequence ID" value="EPE24561.1"/>
    <property type="molecule type" value="Genomic_DNA"/>
</dbReference>